<evidence type="ECO:0000313" key="4">
    <source>
        <dbReference type="Proteomes" id="UP000316621"/>
    </source>
</evidence>
<dbReference type="EMBL" id="CM010723">
    <property type="protein sequence ID" value="RZC77147.1"/>
    <property type="molecule type" value="Genomic_DNA"/>
</dbReference>
<sequence>MQQQFTQMQPMMAAGYYPNNLTTEQIQQYLDENKSLIIKILENQTTGNVSELAVNQAKLEQNLAYLNAIAYSQPQQPTTHAQLHNAVQQGAHYMQHQQAQLSMATRSPMLYAQQPMFATPQPQAMHSQLAF</sequence>
<keyword evidence="4" id="KW-1185">Reference proteome</keyword>
<evidence type="ECO:0000313" key="3">
    <source>
        <dbReference type="EMBL" id="RZC77147.1"/>
    </source>
</evidence>
<protein>
    <recommendedName>
        <fullName evidence="2">SS18 N-terminal domain-containing protein</fullName>
    </recommendedName>
</protein>
<evidence type="ECO:0000256" key="1">
    <source>
        <dbReference type="ARBA" id="ARBA00007945"/>
    </source>
</evidence>
<comment type="similarity">
    <text evidence="1">Belongs to the SS18 family.</text>
</comment>
<dbReference type="InterPro" id="IPR007726">
    <property type="entry name" value="SS18_N"/>
</dbReference>
<feature type="domain" description="SS18 N-terminal" evidence="2">
    <location>
        <begin position="20"/>
        <end position="74"/>
    </location>
</feature>
<dbReference type="Pfam" id="PF05030">
    <property type="entry name" value="SSXT"/>
    <property type="match status" value="1"/>
</dbReference>
<evidence type="ECO:0000259" key="2">
    <source>
        <dbReference type="Pfam" id="PF05030"/>
    </source>
</evidence>
<dbReference type="Proteomes" id="UP000316621">
    <property type="component" value="Chromosome 9"/>
</dbReference>
<reference evidence="3 4" key="1">
    <citation type="journal article" date="2018" name="Science">
        <title>The opium poppy genome and morphinan production.</title>
        <authorList>
            <person name="Guo L."/>
            <person name="Winzer T."/>
            <person name="Yang X."/>
            <person name="Li Y."/>
            <person name="Ning Z."/>
            <person name="He Z."/>
            <person name="Teodor R."/>
            <person name="Lu Y."/>
            <person name="Bowser T.A."/>
            <person name="Graham I.A."/>
            <person name="Ye K."/>
        </authorList>
    </citation>
    <scope>NUCLEOTIDE SEQUENCE [LARGE SCALE GENOMIC DNA]</scope>
    <source>
        <strain evidence="4">cv. HN1</strain>
        <tissue evidence="3">Leaves</tissue>
    </source>
</reference>
<accession>A0A4Y7KWI3</accession>
<dbReference type="OMA" id="QANRGMK"/>
<gene>
    <name evidence="3" type="ORF">C5167_001301</name>
</gene>
<dbReference type="STRING" id="3469.A0A4Y7KWI3"/>
<proteinExistence type="inferred from homology"/>
<dbReference type="Gramene" id="RZC77147">
    <property type="protein sequence ID" value="RZC77147"/>
    <property type="gene ID" value="C5167_001301"/>
</dbReference>
<name>A0A4Y7KWI3_PAPSO</name>
<dbReference type="AlphaFoldDB" id="A0A4Y7KWI3"/>
<organism evidence="3 4">
    <name type="scientific">Papaver somniferum</name>
    <name type="common">Opium poppy</name>
    <dbReference type="NCBI Taxonomy" id="3469"/>
    <lineage>
        <taxon>Eukaryota</taxon>
        <taxon>Viridiplantae</taxon>
        <taxon>Streptophyta</taxon>
        <taxon>Embryophyta</taxon>
        <taxon>Tracheophyta</taxon>
        <taxon>Spermatophyta</taxon>
        <taxon>Magnoliopsida</taxon>
        <taxon>Ranunculales</taxon>
        <taxon>Papaveraceae</taxon>
        <taxon>Papaveroideae</taxon>
        <taxon>Papaver</taxon>
    </lineage>
</organism>